<comment type="catalytic activity">
    <reaction evidence="1">
        <text>Hydrolysis of alkylated DNA, releasing 3-methyladenine, 3-methylguanine, 7-methylguanine and 7-methyladenine.</text>
        <dbReference type="EC" id="3.2.2.21"/>
    </reaction>
</comment>
<dbReference type="GO" id="GO:0008725">
    <property type="term" value="F:DNA-3-methyladenine glycosylase activity"/>
    <property type="evidence" value="ECO:0007669"/>
    <property type="project" value="TreeGrafter"/>
</dbReference>
<dbReference type="InParanoid" id="W0RRB4"/>
<dbReference type="PANTHER" id="PTHR43003">
    <property type="entry name" value="DNA-3-METHYLADENINE GLYCOSYLASE"/>
    <property type="match status" value="1"/>
</dbReference>
<dbReference type="GO" id="GO:0043916">
    <property type="term" value="F:DNA-7-methylguanine glycosylase activity"/>
    <property type="evidence" value="ECO:0007669"/>
    <property type="project" value="TreeGrafter"/>
</dbReference>
<dbReference type="Proteomes" id="UP000019151">
    <property type="component" value="Plasmid 2"/>
</dbReference>
<evidence type="ECO:0000313" key="6">
    <source>
        <dbReference type="EMBL" id="AHG93216.1"/>
    </source>
</evidence>
<gene>
    <name evidence="6" type="ORF">J421_5681</name>
</gene>
<dbReference type="GO" id="GO:0006285">
    <property type="term" value="P:base-excision repair, AP site formation"/>
    <property type="evidence" value="ECO:0007669"/>
    <property type="project" value="TreeGrafter"/>
</dbReference>
<dbReference type="AlphaFoldDB" id="W0RRB4"/>
<sequence length="203" mass="21310">MRGLKPPRYACLWEAFVNAIVFQQVSLAAASAITQRLVVALGAPLLYAGVPLYVFPSAEQVLGADDALLHATGLSASKRVTLRRVATAIVAGSMSERLLAACTSPQAAARLSEIKGIGPWSAAVILLRGLGRLDVFPANDSSVRRNIVMMAPSQRVDLVRTVAALQPQQGLLYYHLLLARLEARGGLGAASVSALGRAPAISS</sequence>
<dbReference type="HOGENOM" id="CLU_1347301_0_0_0"/>
<dbReference type="PANTHER" id="PTHR43003:SF13">
    <property type="entry name" value="DNA-3-METHYLADENINE GLYCOSYLASE 2"/>
    <property type="match status" value="1"/>
</dbReference>
<accession>W0RRB4</accession>
<evidence type="ECO:0000313" key="7">
    <source>
        <dbReference type="Proteomes" id="UP000019151"/>
    </source>
</evidence>
<dbReference type="EC" id="3.2.2.21" evidence="2"/>
<evidence type="ECO:0000259" key="5">
    <source>
        <dbReference type="SMART" id="SM00478"/>
    </source>
</evidence>
<keyword evidence="3" id="KW-0227">DNA damage</keyword>
<keyword evidence="4" id="KW-0234">DNA repair</keyword>
<dbReference type="SUPFAM" id="SSF48150">
    <property type="entry name" value="DNA-glycosylase"/>
    <property type="match status" value="1"/>
</dbReference>
<dbReference type="SMART" id="SM00478">
    <property type="entry name" value="ENDO3c"/>
    <property type="match status" value="1"/>
</dbReference>
<dbReference type="EMBL" id="CP007130">
    <property type="protein sequence ID" value="AHG93216.1"/>
    <property type="molecule type" value="Genomic_DNA"/>
</dbReference>
<dbReference type="GO" id="GO:0006307">
    <property type="term" value="P:DNA alkylation repair"/>
    <property type="evidence" value="ECO:0007669"/>
    <property type="project" value="TreeGrafter"/>
</dbReference>
<feature type="domain" description="HhH-GPD" evidence="5">
    <location>
        <begin position="21"/>
        <end position="184"/>
    </location>
</feature>
<proteinExistence type="predicted"/>
<evidence type="ECO:0000256" key="4">
    <source>
        <dbReference type="ARBA" id="ARBA00023204"/>
    </source>
</evidence>
<keyword evidence="6" id="KW-0614">Plasmid</keyword>
<dbReference type="CDD" id="cd00056">
    <property type="entry name" value="ENDO3c"/>
    <property type="match status" value="1"/>
</dbReference>
<dbReference type="Gene3D" id="1.10.1670.40">
    <property type="match status" value="1"/>
</dbReference>
<dbReference type="InterPro" id="IPR003265">
    <property type="entry name" value="HhH-GPD_domain"/>
</dbReference>
<evidence type="ECO:0000256" key="3">
    <source>
        <dbReference type="ARBA" id="ARBA00022763"/>
    </source>
</evidence>
<reference evidence="6 7" key="1">
    <citation type="journal article" date="2014" name="Genome Announc.">
        <title>Genome Sequence and Methylome of Soil Bacterium Gemmatirosa kalamazoonensis KBS708T, a Member of the Rarely Cultivated Gemmatimonadetes Phylum.</title>
        <authorList>
            <person name="Debruyn J.M."/>
            <person name="Radosevich M."/>
            <person name="Wommack K.E."/>
            <person name="Polson S.W."/>
            <person name="Hauser L.J."/>
            <person name="Fawaz M.N."/>
            <person name="Korlach J."/>
            <person name="Tsai Y.C."/>
        </authorList>
    </citation>
    <scope>NUCLEOTIDE SEQUENCE [LARGE SCALE GENOMIC DNA]</scope>
    <source>
        <strain evidence="6 7">KBS708</strain>
        <plasmid evidence="7">Plasmid 2</plasmid>
    </source>
</reference>
<name>W0RRB4_9BACT</name>
<dbReference type="GO" id="GO:0005737">
    <property type="term" value="C:cytoplasm"/>
    <property type="evidence" value="ECO:0007669"/>
    <property type="project" value="TreeGrafter"/>
</dbReference>
<dbReference type="Gene3D" id="1.10.340.30">
    <property type="entry name" value="Hypothetical protein, domain 2"/>
    <property type="match status" value="1"/>
</dbReference>
<dbReference type="GO" id="GO:0032131">
    <property type="term" value="F:alkylated DNA binding"/>
    <property type="evidence" value="ECO:0007669"/>
    <property type="project" value="TreeGrafter"/>
</dbReference>
<keyword evidence="7" id="KW-1185">Reference proteome</keyword>
<dbReference type="Pfam" id="PF00730">
    <property type="entry name" value="HhH-GPD"/>
    <property type="match status" value="1"/>
</dbReference>
<geneLocation type="plasmid" evidence="6 7">
    <name>2</name>
</geneLocation>
<dbReference type="PATRIC" id="fig|861299.3.peg.5719"/>
<dbReference type="GO" id="GO:0032993">
    <property type="term" value="C:protein-DNA complex"/>
    <property type="evidence" value="ECO:0007669"/>
    <property type="project" value="TreeGrafter"/>
</dbReference>
<dbReference type="KEGG" id="gba:J421_5681"/>
<protein>
    <recommendedName>
        <fullName evidence="2">DNA-3-methyladenine glycosylase II</fullName>
        <ecNumber evidence="2">3.2.2.21</ecNumber>
    </recommendedName>
</protein>
<dbReference type="InterPro" id="IPR051912">
    <property type="entry name" value="Alkylbase_DNA_Glycosylase/TA"/>
</dbReference>
<organism evidence="6 7">
    <name type="scientific">Gemmatirosa kalamazoonensis</name>
    <dbReference type="NCBI Taxonomy" id="861299"/>
    <lineage>
        <taxon>Bacteria</taxon>
        <taxon>Pseudomonadati</taxon>
        <taxon>Gemmatimonadota</taxon>
        <taxon>Gemmatimonadia</taxon>
        <taxon>Gemmatimonadales</taxon>
        <taxon>Gemmatimonadaceae</taxon>
        <taxon>Gemmatirosa</taxon>
    </lineage>
</organism>
<dbReference type="eggNOG" id="COG0122">
    <property type="taxonomic scope" value="Bacteria"/>
</dbReference>
<evidence type="ECO:0000256" key="1">
    <source>
        <dbReference type="ARBA" id="ARBA00000086"/>
    </source>
</evidence>
<evidence type="ECO:0000256" key="2">
    <source>
        <dbReference type="ARBA" id="ARBA00012000"/>
    </source>
</evidence>
<dbReference type="InterPro" id="IPR011257">
    <property type="entry name" value="DNA_glycosylase"/>
</dbReference>